<dbReference type="InterPro" id="IPR005175">
    <property type="entry name" value="PPC_dom"/>
</dbReference>
<feature type="domain" description="PPC" evidence="1">
    <location>
        <begin position="6"/>
        <end position="150"/>
    </location>
</feature>
<proteinExistence type="predicted"/>
<organism evidence="2 3">
    <name type="scientific">Amnibacterium flavum</name>
    <dbReference type="NCBI Taxonomy" id="2173173"/>
    <lineage>
        <taxon>Bacteria</taxon>
        <taxon>Bacillati</taxon>
        <taxon>Actinomycetota</taxon>
        <taxon>Actinomycetes</taxon>
        <taxon>Micrococcales</taxon>
        <taxon>Microbacteriaceae</taxon>
        <taxon>Amnibacterium</taxon>
    </lineage>
</organism>
<sequence length="151" mass="16080">MFAAELSIGRRFLVVLQPGDEVLEGVREFCRQHQVGQAYLSSFLGAYTTATLIGTADPIEDEDAPLPKSVTFRNLEGVGSGTIVTVDDLPVPHIHVALGEKGDRAAAYAGHLLAATVQYVTEIVVEEVLSPRLTKRADPAARGLANIAIAD</sequence>
<dbReference type="OrthoDB" id="5067836at2"/>
<comment type="caution">
    <text evidence="2">The sequence shown here is derived from an EMBL/GenBank/DDBJ whole genome shotgun (WGS) entry which is preliminary data.</text>
</comment>
<dbReference type="CDD" id="cd11378">
    <property type="entry name" value="DUF296"/>
    <property type="match status" value="1"/>
</dbReference>
<dbReference type="EMBL" id="QEOP01000002">
    <property type="protein sequence ID" value="PVZ93741.1"/>
    <property type="molecule type" value="Genomic_DNA"/>
</dbReference>
<name>A0A2V1HMU0_9MICO</name>
<dbReference type="Gene3D" id="3.30.1330.80">
    <property type="entry name" value="Hypothetical protein, similar to alpha- acetolactate decarboxylase, domain 2"/>
    <property type="match status" value="1"/>
</dbReference>
<dbReference type="PANTHER" id="PTHR34988">
    <property type="entry name" value="PROTEIN, PUTATIVE-RELATED"/>
    <property type="match status" value="1"/>
</dbReference>
<protein>
    <recommendedName>
        <fullName evidence="1">PPC domain-containing protein</fullName>
    </recommendedName>
</protein>
<dbReference type="SUPFAM" id="SSF117856">
    <property type="entry name" value="AF0104/ALDC/Ptd012-like"/>
    <property type="match status" value="1"/>
</dbReference>
<evidence type="ECO:0000313" key="3">
    <source>
        <dbReference type="Proteomes" id="UP000244893"/>
    </source>
</evidence>
<dbReference type="PROSITE" id="PS51742">
    <property type="entry name" value="PPC"/>
    <property type="match status" value="1"/>
</dbReference>
<keyword evidence="3" id="KW-1185">Reference proteome</keyword>
<dbReference type="PANTHER" id="PTHR34988:SF1">
    <property type="entry name" value="DNA-BINDING PROTEIN"/>
    <property type="match status" value="1"/>
</dbReference>
<evidence type="ECO:0000313" key="2">
    <source>
        <dbReference type="EMBL" id="PVZ93741.1"/>
    </source>
</evidence>
<gene>
    <name evidence="2" type="ORF">DDQ50_08055</name>
</gene>
<dbReference type="Pfam" id="PF03479">
    <property type="entry name" value="PCC"/>
    <property type="match status" value="1"/>
</dbReference>
<dbReference type="RefSeq" id="WP_116756255.1">
    <property type="nucleotide sequence ID" value="NZ_JBHUEX010000001.1"/>
</dbReference>
<dbReference type="Proteomes" id="UP000244893">
    <property type="component" value="Unassembled WGS sequence"/>
</dbReference>
<evidence type="ECO:0000259" key="1">
    <source>
        <dbReference type="PROSITE" id="PS51742"/>
    </source>
</evidence>
<reference evidence="2 3" key="1">
    <citation type="submission" date="2018-05" db="EMBL/GenBank/DDBJ databases">
        <title>Amnibacterium sp. M8JJ-5, whole genome shotgun sequence.</title>
        <authorList>
            <person name="Tuo L."/>
        </authorList>
    </citation>
    <scope>NUCLEOTIDE SEQUENCE [LARGE SCALE GENOMIC DNA]</scope>
    <source>
        <strain evidence="2 3">M8JJ-5</strain>
    </source>
</reference>
<accession>A0A2V1HMU0</accession>
<dbReference type="AlphaFoldDB" id="A0A2V1HMU0"/>